<dbReference type="NCBIfam" id="TIGR02896">
    <property type="entry name" value="spore_III_AF"/>
    <property type="match status" value="1"/>
</dbReference>
<keyword evidence="2" id="KW-0614">Plasmid</keyword>
<keyword evidence="3" id="KW-1185">Reference proteome</keyword>
<dbReference type="EMBL" id="JAXOFX010000002">
    <property type="protein sequence ID" value="MDZ5471050.1"/>
    <property type="molecule type" value="Genomic_DNA"/>
</dbReference>
<dbReference type="RefSeq" id="WP_322445126.1">
    <property type="nucleotide sequence ID" value="NZ_JAXOFX010000002.1"/>
</dbReference>
<name>A0ABU5IV85_9BACI</name>
<keyword evidence="1" id="KW-0472">Membrane</keyword>
<geneLocation type="plasmid" evidence="2">
    <name>unnamed</name>
</geneLocation>
<keyword evidence="1" id="KW-0812">Transmembrane</keyword>
<evidence type="ECO:0000313" key="3">
    <source>
        <dbReference type="Proteomes" id="UP001290455"/>
    </source>
</evidence>
<reference evidence="2 3" key="1">
    <citation type="submission" date="2023-11" db="EMBL/GenBank/DDBJ databases">
        <title>Bacillus jintuensis, isolated from a mudflat on the Beibu Gulf coast.</title>
        <authorList>
            <person name="Li M."/>
        </authorList>
    </citation>
    <scope>NUCLEOTIDE SEQUENCE [LARGE SCALE GENOMIC DNA]</scope>
    <source>
        <strain evidence="2 3">31A1R</strain>
        <plasmid evidence="2">unnamed</plasmid>
    </source>
</reference>
<evidence type="ECO:0000256" key="1">
    <source>
        <dbReference type="SAM" id="Phobius"/>
    </source>
</evidence>
<comment type="caution">
    <text evidence="2">The sequence shown here is derived from an EMBL/GenBank/DDBJ whole genome shotgun (WGS) entry which is preliminary data.</text>
</comment>
<dbReference type="Pfam" id="PF09581">
    <property type="entry name" value="Spore_III_AF"/>
    <property type="match status" value="1"/>
</dbReference>
<gene>
    <name evidence="2" type="primary">spoIIIAF</name>
    <name evidence="2" type="ORF">SM124_04720</name>
</gene>
<feature type="transmembrane region" description="Helical" evidence="1">
    <location>
        <begin position="6"/>
        <end position="25"/>
    </location>
</feature>
<organism evidence="2 3">
    <name type="scientific">Robertmurraya mangrovi</name>
    <dbReference type="NCBI Taxonomy" id="3098077"/>
    <lineage>
        <taxon>Bacteria</taxon>
        <taxon>Bacillati</taxon>
        <taxon>Bacillota</taxon>
        <taxon>Bacilli</taxon>
        <taxon>Bacillales</taxon>
        <taxon>Bacillaceae</taxon>
        <taxon>Robertmurraya</taxon>
    </lineage>
</organism>
<feature type="transmembrane region" description="Helical" evidence="1">
    <location>
        <begin position="37"/>
        <end position="55"/>
    </location>
</feature>
<proteinExistence type="predicted"/>
<sequence>MDFLKEWITNIILFVLLATVIDMLLPNSSMQKYTKMVAGLLLIGIILSPVLKLVSNDFETALASIPGIKSSEEKNMENLIELQKKEIQASHRAYILEQMAVQLKKDAEEELMDQYGLEIADIDLIVDESSNSDFPDNLKSIVVHLKDPGKEAEAVAVVKKVEINTKQPLPSKDQEDENSKKIASLLYEKWDVQPANVEIVVEGGNT</sequence>
<protein>
    <submittedName>
        <fullName evidence="2">Stage III sporulation protein AF</fullName>
    </submittedName>
</protein>
<dbReference type="InterPro" id="IPR014245">
    <property type="entry name" value="Spore_III_AF"/>
</dbReference>
<evidence type="ECO:0000313" key="2">
    <source>
        <dbReference type="EMBL" id="MDZ5471050.1"/>
    </source>
</evidence>
<dbReference type="Proteomes" id="UP001290455">
    <property type="component" value="Unassembled WGS sequence"/>
</dbReference>
<keyword evidence="1" id="KW-1133">Transmembrane helix</keyword>
<accession>A0ABU5IV85</accession>